<protein>
    <submittedName>
        <fullName evidence="3">Uncharacterized protein</fullName>
    </submittedName>
</protein>
<dbReference type="SUPFAM" id="SSF48403">
    <property type="entry name" value="Ankyrin repeat"/>
    <property type="match status" value="1"/>
</dbReference>
<dbReference type="Pfam" id="PF12796">
    <property type="entry name" value="Ank_2"/>
    <property type="match status" value="1"/>
</dbReference>
<evidence type="ECO:0000313" key="4">
    <source>
        <dbReference type="Proteomes" id="UP001627154"/>
    </source>
</evidence>
<dbReference type="InterPro" id="IPR036770">
    <property type="entry name" value="Ankyrin_rpt-contain_sf"/>
</dbReference>
<evidence type="ECO:0000256" key="2">
    <source>
        <dbReference type="SAM" id="MobiDB-lite"/>
    </source>
</evidence>
<dbReference type="SMART" id="SM00248">
    <property type="entry name" value="ANK"/>
    <property type="match status" value="3"/>
</dbReference>
<feature type="compositionally biased region" description="Basic residues" evidence="2">
    <location>
        <begin position="252"/>
        <end position="268"/>
    </location>
</feature>
<reference evidence="3 4" key="1">
    <citation type="journal article" date="2024" name="bioRxiv">
        <title>A reference genome for Trichogramma kaykai: A tiny desert-dwelling parasitoid wasp with competing sex-ratio distorters.</title>
        <authorList>
            <person name="Culotta J."/>
            <person name="Lindsey A.R."/>
        </authorList>
    </citation>
    <scope>NUCLEOTIDE SEQUENCE [LARGE SCALE GENOMIC DNA]</scope>
    <source>
        <strain evidence="3 4">KSX58</strain>
    </source>
</reference>
<dbReference type="Proteomes" id="UP001627154">
    <property type="component" value="Unassembled WGS sequence"/>
</dbReference>
<gene>
    <name evidence="3" type="ORF">TKK_006396</name>
</gene>
<comment type="caution">
    <text evidence="3">The sequence shown here is derived from an EMBL/GenBank/DDBJ whole genome shotgun (WGS) entry which is preliminary data.</text>
</comment>
<proteinExistence type="predicted"/>
<dbReference type="PROSITE" id="PS50088">
    <property type="entry name" value="ANK_REPEAT"/>
    <property type="match status" value="1"/>
</dbReference>
<keyword evidence="4" id="KW-1185">Reference proteome</keyword>
<feature type="repeat" description="ANK" evidence="1">
    <location>
        <begin position="146"/>
        <end position="178"/>
    </location>
</feature>
<feature type="region of interest" description="Disordered" evidence="2">
    <location>
        <begin position="237"/>
        <end position="276"/>
    </location>
</feature>
<dbReference type="EMBL" id="JBJJXI010000051">
    <property type="protein sequence ID" value="KAL3400555.1"/>
    <property type="molecule type" value="Genomic_DNA"/>
</dbReference>
<sequence>MYTVSKINKKARDSFGSIHKSRRWRWRGCTSLYYILGKKKERTLGGRRKEISRCVDKQKPMFKTFSQKHAGQVQHRRKEIVEILLENGANPNQLDREMSTPLHALSRVGLCDCALGMYLCDYRRPVEEIVHMLIKKGANIEARNKYGDTPLQAAMSCFDVELARTLMKHGANLESLNEDRIFGRNFESIELKHFPLTLNIIEMFHLLLSVGYEVSLLIRLRMLKCWMRIRGNDTDHLIPEKTDQRSTGSGARKARMQTHARTNAKSHQRFLPCRGV</sequence>
<dbReference type="InterPro" id="IPR002110">
    <property type="entry name" value="Ankyrin_rpt"/>
</dbReference>
<dbReference type="PANTHER" id="PTHR24118:SF99">
    <property type="entry name" value="POTE ANKYRIN DOMAIN FAMILY MEMBER 3C-RELATED"/>
    <property type="match status" value="1"/>
</dbReference>
<dbReference type="PANTHER" id="PTHR24118">
    <property type="entry name" value="POTE ANKYRIN DOMAIN"/>
    <property type="match status" value="1"/>
</dbReference>
<organism evidence="3 4">
    <name type="scientific">Trichogramma kaykai</name>
    <dbReference type="NCBI Taxonomy" id="54128"/>
    <lineage>
        <taxon>Eukaryota</taxon>
        <taxon>Metazoa</taxon>
        <taxon>Ecdysozoa</taxon>
        <taxon>Arthropoda</taxon>
        <taxon>Hexapoda</taxon>
        <taxon>Insecta</taxon>
        <taxon>Pterygota</taxon>
        <taxon>Neoptera</taxon>
        <taxon>Endopterygota</taxon>
        <taxon>Hymenoptera</taxon>
        <taxon>Apocrita</taxon>
        <taxon>Proctotrupomorpha</taxon>
        <taxon>Chalcidoidea</taxon>
        <taxon>Trichogrammatidae</taxon>
        <taxon>Trichogramma</taxon>
    </lineage>
</organism>
<evidence type="ECO:0000256" key="1">
    <source>
        <dbReference type="PROSITE-ProRule" id="PRU00023"/>
    </source>
</evidence>
<name>A0ABD2X5Q4_9HYME</name>
<evidence type="ECO:0000313" key="3">
    <source>
        <dbReference type="EMBL" id="KAL3400555.1"/>
    </source>
</evidence>
<dbReference type="AlphaFoldDB" id="A0ABD2X5Q4"/>
<accession>A0ABD2X5Q4</accession>
<keyword evidence="1" id="KW-0040">ANK repeat</keyword>
<dbReference type="Gene3D" id="1.25.40.20">
    <property type="entry name" value="Ankyrin repeat-containing domain"/>
    <property type="match status" value="1"/>
</dbReference>
<dbReference type="PROSITE" id="PS50297">
    <property type="entry name" value="ANK_REP_REGION"/>
    <property type="match status" value="1"/>
</dbReference>